<evidence type="ECO:0000256" key="1">
    <source>
        <dbReference type="ARBA" id="ARBA00022679"/>
    </source>
</evidence>
<dbReference type="Proteomes" id="UP000697297">
    <property type="component" value="Unassembled WGS sequence"/>
</dbReference>
<dbReference type="PROSITE" id="PS50206">
    <property type="entry name" value="RHODANESE_3"/>
    <property type="match status" value="2"/>
</dbReference>
<evidence type="ECO:0000313" key="5">
    <source>
        <dbReference type="EMBL" id="KAG7762089.1"/>
    </source>
</evidence>
<keyword evidence="6" id="KW-1185">Reference proteome</keyword>
<evidence type="ECO:0000313" key="7">
    <source>
        <dbReference type="Proteomes" id="UP000738402"/>
    </source>
</evidence>
<evidence type="ECO:0000313" key="4">
    <source>
        <dbReference type="EMBL" id="KAG7724076.1"/>
    </source>
</evidence>
<dbReference type="PANTHER" id="PTHR11364">
    <property type="entry name" value="THIOSULFATE SULFERTANSFERASE"/>
    <property type="match status" value="1"/>
</dbReference>
<reference evidence="4 6" key="1">
    <citation type="journal article" date="2021" name="G3 (Bethesda)">
        <title>Genomic diversity, chromosomal rearrangements, and interspecies hybridization in the ogataea polymorpha species complex.</title>
        <authorList>
            <person name="Hanson S.J."/>
            <person name="Cinneide E.O."/>
            <person name="Salzberg L.I."/>
            <person name="Wolfe K.H."/>
            <person name="McGowan J."/>
            <person name="Fitzpatrick D.A."/>
            <person name="Matlin K."/>
        </authorList>
    </citation>
    <scope>NUCLEOTIDE SEQUENCE</scope>
    <source>
        <strain evidence="5">81-436-3</strain>
        <strain evidence="4">83-405-1</strain>
    </source>
</reference>
<dbReference type="InterPro" id="IPR001763">
    <property type="entry name" value="Rhodanese-like_dom"/>
</dbReference>
<keyword evidence="2" id="KW-0677">Repeat</keyword>
<dbReference type="Proteomes" id="UP000738402">
    <property type="component" value="Unassembled WGS sequence"/>
</dbReference>
<accession>A0AAN6HYI1</accession>
<dbReference type="InterPro" id="IPR045078">
    <property type="entry name" value="TST/MPST-like"/>
</dbReference>
<dbReference type="CDD" id="cd01449">
    <property type="entry name" value="TST_Repeat_2"/>
    <property type="match status" value="1"/>
</dbReference>
<evidence type="ECO:0000259" key="3">
    <source>
        <dbReference type="PROSITE" id="PS50206"/>
    </source>
</evidence>
<organism evidence="4 7">
    <name type="scientific">Ogataea haglerorum</name>
    <dbReference type="NCBI Taxonomy" id="1937702"/>
    <lineage>
        <taxon>Eukaryota</taxon>
        <taxon>Fungi</taxon>
        <taxon>Dikarya</taxon>
        <taxon>Ascomycota</taxon>
        <taxon>Saccharomycotina</taxon>
        <taxon>Pichiomycetes</taxon>
        <taxon>Pichiales</taxon>
        <taxon>Pichiaceae</taxon>
        <taxon>Ogataea</taxon>
    </lineage>
</organism>
<name>A0AAN6HYI1_9ASCO</name>
<dbReference type="Pfam" id="PF00581">
    <property type="entry name" value="Rhodanese"/>
    <property type="match status" value="1"/>
</dbReference>
<keyword evidence="1" id="KW-0808">Transferase</keyword>
<sequence>MLPIKNFLYFKPCVRMLSTVPGSAVKTFLKVNPSTVTIDSTWYFPNDPRKALPEFTRRRLTDKTVFFDIEDISDHSSPFPHMLPLQSQFESQVGKLGIQNDSTLLIYDRSDVYSSCRASWMFEVFGHSLEKIYLLDTFAQSDISTDQPINSVSQLPESEYKATFDKSKVVLFEELEELVLSDKIGKDYNVVDARSSPRFKGEAPEVRPGLSSGHIKYAINIPFTEILTPDKKFKSASEILERASAAGLDQSKPIIVMCGSGVTACVVSGPPGLRN</sequence>
<dbReference type="GO" id="GO:0005739">
    <property type="term" value="C:mitochondrion"/>
    <property type="evidence" value="ECO:0007669"/>
    <property type="project" value="TreeGrafter"/>
</dbReference>
<dbReference type="CDD" id="cd01448">
    <property type="entry name" value="TST_Repeat_1"/>
    <property type="match status" value="1"/>
</dbReference>
<dbReference type="Gene3D" id="3.40.250.10">
    <property type="entry name" value="Rhodanese-like domain"/>
    <property type="match status" value="2"/>
</dbReference>
<dbReference type="InterPro" id="IPR036873">
    <property type="entry name" value="Rhodanese-like_dom_sf"/>
</dbReference>
<evidence type="ECO:0000256" key="2">
    <source>
        <dbReference type="ARBA" id="ARBA00022737"/>
    </source>
</evidence>
<dbReference type="EMBL" id="JAHLUN010000017">
    <property type="protein sequence ID" value="KAG7762089.1"/>
    <property type="molecule type" value="Genomic_DNA"/>
</dbReference>
<gene>
    <name evidence="4" type="ORF">KL933_005038</name>
    <name evidence="5" type="ORF">KL946_004953</name>
</gene>
<comment type="caution">
    <text evidence="4">The sequence shown here is derived from an EMBL/GenBank/DDBJ whole genome shotgun (WGS) entry which is preliminary data.</text>
</comment>
<dbReference type="SUPFAM" id="SSF52821">
    <property type="entry name" value="Rhodanese/Cell cycle control phosphatase"/>
    <property type="match status" value="2"/>
</dbReference>
<dbReference type="AlphaFoldDB" id="A0AAN6HYI1"/>
<feature type="domain" description="Rhodanese" evidence="3">
    <location>
        <begin position="184"/>
        <end position="267"/>
    </location>
</feature>
<dbReference type="PANTHER" id="PTHR11364:SF27">
    <property type="entry name" value="SULFURTRANSFERASE"/>
    <property type="match status" value="1"/>
</dbReference>
<dbReference type="EMBL" id="JAHLUH010000019">
    <property type="protein sequence ID" value="KAG7724076.1"/>
    <property type="molecule type" value="Genomic_DNA"/>
</dbReference>
<dbReference type="GO" id="GO:0004792">
    <property type="term" value="F:thiosulfate-cyanide sulfurtransferase activity"/>
    <property type="evidence" value="ECO:0007669"/>
    <property type="project" value="TreeGrafter"/>
</dbReference>
<evidence type="ECO:0000313" key="6">
    <source>
        <dbReference type="Proteomes" id="UP000697297"/>
    </source>
</evidence>
<feature type="domain" description="Rhodanese" evidence="3">
    <location>
        <begin position="65"/>
        <end position="147"/>
    </location>
</feature>
<protein>
    <recommendedName>
        <fullName evidence="3">Rhodanese domain-containing protein</fullName>
    </recommendedName>
</protein>
<proteinExistence type="predicted"/>